<dbReference type="Gene3D" id="1.10.10.10">
    <property type="entry name" value="Winged helix-like DNA-binding domain superfamily/Winged helix DNA-binding domain"/>
    <property type="match status" value="1"/>
</dbReference>
<evidence type="ECO:0000256" key="2">
    <source>
        <dbReference type="ARBA" id="ARBA00023015"/>
    </source>
</evidence>
<dbReference type="InterPro" id="IPR036388">
    <property type="entry name" value="WH-like_DNA-bd_sf"/>
</dbReference>
<proteinExistence type="inferred from homology"/>
<dbReference type="InterPro" id="IPR000838">
    <property type="entry name" value="RNA_pol_sigma70_ECF_CS"/>
</dbReference>
<evidence type="ECO:0000256" key="4">
    <source>
        <dbReference type="ARBA" id="ARBA00023125"/>
    </source>
</evidence>
<evidence type="ECO:0000256" key="6">
    <source>
        <dbReference type="RuleBase" id="RU000716"/>
    </source>
</evidence>
<keyword evidence="3 6" id="KW-0731">Sigma factor</keyword>
<sequence length="174" mass="19480">MKADVNRQLLEVSRGSTAALEQLYCELGSSVYGLALSLLADPAAAEDVLQDTFVRVFTMAAAHSPDKNGRSWIFTIARNLCLDRIKSPQYTVRQITEQEKQQTDSAALDFIADVELKEAVALLDSFSRSIVLLHLAAGFRFREIAQLLGEKQSSVQWTYYTAVKKLKAYYQPEL</sequence>
<evidence type="ECO:0000256" key="3">
    <source>
        <dbReference type="ARBA" id="ARBA00023082"/>
    </source>
</evidence>
<comment type="similarity">
    <text evidence="1 6">Belongs to the sigma-70 factor family. ECF subfamily.</text>
</comment>
<dbReference type="InterPro" id="IPR039425">
    <property type="entry name" value="RNA_pol_sigma-70-like"/>
</dbReference>
<dbReference type="AlphaFoldDB" id="A0A7G9WER5"/>
<keyword evidence="2 6" id="KW-0805">Transcription regulation</keyword>
<feature type="domain" description="RNA polymerase sigma-70 region 2" evidence="7">
    <location>
        <begin position="26"/>
        <end position="87"/>
    </location>
</feature>
<protein>
    <recommendedName>
        <fullName evidence="6">RNA polymerase sigma factor</fullName>
    </recommendedName>
</protein>
<accession>A0A7G9WER5</accession>
<organism evidence="8 9">
    <name type="scientific">Caproicibacterium amylolyticum</name>
    <dbReference type="NCBI Taxonomy" id="2766537"/>
    <lineage>
        <taxon>Bacteria</taxon>
        <taxon>Bacillati</taxon>
        <taxon>Bacillota</taxon>
        <taxon>Clostridia</taxon>
        <taxon>Eubacteriales</taxon>
        <taxon>Oscillospiraceae</taxon>
        <taxon>Caproicibacterium</taxon>
    </lineage>
</organism>
<dbReference type="InterPro" id="IPR014284">
    <property type="entry name" value="RNA_pol_sigma-70_dom"/>
</dbReference>
<name>A0A7G9WER5_9FIRM</name>
<dbReference type="EMBL" id="CP060696">
    <property type="protein sequence ID" value="QNO17177.1"/>
    <property type="molecule type" value="Genomic_DNA"/>
</dbReference>
<evidence type="ECO:0000313" key="9">
    <source>
        <dbReference type="Proteomes" id="UP000516046"/>
    </source>
</evidence>
<evidence type="ECO:0000259" key="7">
    <source>
        <dbReference type="Pfam" id="PF04542"/>
    </source>
</evidence>
<dbReference type="Proteomes" id="UP000516046">
    <property type="component" value="Chromosome"/>
</dbReference>
<keyword evidence="5 6" id="KW-0804">Transcription</keyword>
<dbReference type="Gene3D" id="1.10.1740.10">
    <property type="match status" value="1"/>
</dbReference>
<gene>
    <name evidence="8" type="ORF">H6X83_09450</name>
</gene>
<evidence type="ECO:0000256" key="1">
    <source>
        <dbReference type="ARBA" id="ARBA00010641"/>
    </source>
</evidence>
<dbReference type="InterPro" id="IPR013325">
    <property type="entry name" value="RNA_pol_sigma_r2"/>
</dbReference>
<evidence type="ECO:0000313" key="8">
    <source>
        <dbReference type="EMBL" id="QNO17177.1"/>
    </source>
</evidence>
<reference evidence="8 9" key="1">
    <citation type="submission" date="2020-08" db="EMBL/GenBank/DDBJ databases">
        <authorList>
            <person name="Ren C."/>
            <person name="Gu Y."/>
            <person name="Xu Y."/>
        </authorList>
    </citation>
    <scope>NUCLEOTIDE SEQUENCE [LARGE SCALE GENOMIC DNA]</scope>
    <source>
        <strain evidence="8 9">LBM18003</strain>
    </source>
</reference>
<dbReference type="PROSITE" id="PS01063">
    <property type="entry name" value="SIGMA70_ECF"/>
    <property type="match status" value="1"/>
</dbReference>
<dbReference type="RefSeq" id="WP_212506246.1">
    <property type="nucleotide sequence ID" value="NZ_CP060696.1"/>
</dbReference>
<dbReference type="InterPro" id="IPR013324">
    <property type="entry name" value="RNA_pol_sigma_r3/r4-like"/>
</dbReference>
<dbReference type="Pfam" id="PF04542">
    <property type="entry name" value="Sigma70_r2"/>
    <property type="match status" value="1"/>
</dbReference>
<evidence type="ECO:0000256" key="5">
    <source>
        <dbReference type="ARBA" id="ARBA00023163"/>
    </source>
</evidence>
<dbReference type="GO" id="GO:0006352">
    <property type="term" value="P:DNA-templated transcription initiation"/>
    <property type="evidence" value="ECO:0007669"/>
    <property type="project" value="InterPro"/>
</dbReference>
<dbReference type="SUPFAM" id="SSF88659">
    <property type="entry name" value="Sigma3 and sigma4 domains of RNA polymerase sigma factors"/>
    <property type="match status" value="1"/>
</dbReference>
<keyword evidence="9" id="KW-1185">Reference proteome</keyword>
<dbReference type="PANTHER" id="PTHR43133:SF8">
    <property type="entry name" value="RNA POLYMERASE SIGMA FACTOR HI_1459-RELATED"/>
    <property type="match status" value="1"/>
</dbReference>
<dbReference type="NCBIfam" id="TIGR02937">
    <property type="entry name" value="sigma70-ECF"/>
    <property type="match status" value="1"/>
</dbReference>
<dbReference type="GO" id="GO:0003677">
    <property type="term" value="F:DNA binding"/>
    <property type="evidence" value="ECO:0007669"/>
    <property type="project" value="UniProtKB-KW"/>
</dbReference>
<dbReference type="InterPro" id="IPR007627">
    <property type="entry name" value="RNA_pol_sigma70_r2"/>
</dbReference>
<dbReference type="SUPFAM" id="SSF88946">
    <property type="entry name" value="Sigma2 domain of RNA polymerase sigma factors"/>
    <property type="match status" value="1"/>
</dbReference>
<dbReference type="PANTHER" id="PTHR43133">
    <property type="entry name" value="RNA POLYMERASE ECF-TYPE SIGMA FACTO"/>
    <property type="match status" value="1"/>
</dbReference>
<dbReference type="GO" id="GO:0016987">
    <property type="term" value="F:sigma factor activity"/>
    <property type="evidence" value="ECO:0007669"/>
    <property type="project" value="UniProtKB-KW"/>
</dbReference>
<dbReference type="KEGG" id="caml:H6X83_09450"/>
<keyword evidence="4 6" id="KW-0238">DNA-binding</keyword>